<accession>A0A3E1R8H6</accession>
<organism evidence="1 2">
    <name type="scientific">Rhodoferax lacus</name>
    <dbReference type="NCBI Taxonomy" id="2184758"/>
    <lineage>
        <taxon>Bacteria</taxon>
        <taxon>Pseudomonadati</taxon>
        <taxon>Pseudomonadota</taxon>
        <taxon>Betaproteobacteria</taxon>
        <taxon>Burkholderiales</taxon>
        <taxon>Comamonadaceae</taxon>
        <taxon>Rhodoferax</taxon>
    </lineage>
</organism>
<sequence length="125" mass="13758">MALQYQLKEGSYHLYDLSTPASKATGEHRLRLKTDTVAIAFDASTGLLHEHGTPTRIHSWATTTRRRLRAAGALDSANDIVVVSGPLPVDEINKCLEITGYCGSMFRQLSSLPHGKRLPRARSTQ</sequence>
<protein>
    <submittedName>
        <fullName evidence="1">Uncharacterized protein</fullName>
    </submittedName>
</protein>
<evidence type="ECO:0000313" key="1">
    <source>
        <dbReference type="EMBL" id="RFO95665.1"/>
    </source>
</evidence>
<evidence type="ECO:0000313" key="2">
    <source>
        <dbReference type="Proteomes" id="UP000260665"/>
    </source>
</evidence>
<dbReference type="RefSeq" id="WP_117179270.1">
    <property type="nucleotide sequence ID" value="NZ_QFZK01000013.1"/>
</dbReference>
<reference evidence="1 2" key="1">
    <citation type="submission" date="2018-05" db="EMBL/GenBank/DDBJ databases">
        <title>Rhodoferax soyangensis sp.nov., isolated from an oligotrophic freshwater lake.</title>
        <authorList>
            <person name="Park M."/>
        </authorList>
    </citation>
    <scope>NUCLEOTIDE SEQUENCE [LARGE SCALE GENOMIC DNA]</scope>
    <source>
        <strain evidence="1 2">IMCC26218</strain>
    </source>
</reference>
<name>A0A3E1R8H6_9BURK</name>
<gene>
    <name evidence="1" type="ORF">DIC66_16855</name>
</gene>
<dbReference type="Proteomes" id="UP000260665">
    <property type="component" value="Unassembled WGS sequence"/>
</dbReference>
<dbReference type="EMBL" id="QFZK01000013">
    <property type="protein sequence ID" value="RFO95665.1"/>
    <property type="molecule type" value="Genomic_DNA"/>
</dbReference>
<dbReference type="AlphaFoldDB" id="A0A3E1R8H6"/>
<comment type="caution">
    <text evidence="1">The sequence shown here is derived from an EMBL/GenBank/DDBJ whole genome shotgun (WGS) entry which is preliminary data.</text>
</comment>
<proteinExistence type="predicted"/>
<keyword evidence="2" id="KW-1185">Reference proteome</keyword>
<dbReference type="OrthoDB" id="8911463at2"/>